<organism evidence="1 2">
    <name type="scientific">Limnobacter humi</name>
    <dbReference type="NCBI Taxonomy" id="1778671"/>
    <lineage>
        <taxon>Bacteria</taxon>
        <taxon>Pseudomonadati</taxon>
        <taxon>Pseudomonadota</taxon>
        <taxon>Betaproteobacteria</taxon>
        <taxon>Burkholderiales</taxon>
        <taxon>Burkholderiaceae</taxon>
        <taxon>Limnobacter</taxon>
    </lineage>
</organism>
<sequence>MMNWLILGGLGLLLGILLSVWLINRLLKVPTTRVWLSDWANWSNNQIPDGCYQMVRHGKWVAHADHSEDA</sequence>
<evidence type="ECO:0000313" key="2">
    <source>
        <dbReference type="Proteomes" id="UP001204142"/>
    </source>
</evidence>
<dbReference type="EMBL" id="JANIGO010000001">
    <property type="protein sequence ID" value="MCQ8895419.1"/>
    <property type="molecule type" value="Genomic_DNA"/>
</dbReference>
<dbReference type="RefSeq" id="WP_256763098.1">
    <property type="nucleotide sequence ID" value="NZ_JANIGO010000001.1"/>
</dbReference>
<gene>
    <name evidence="1" type="ORF">NQT62_03070</name>
</gene>
<accession>A0ABT1WG75</accession>
<evidence type="ECO:0000313" key="1">
    <source>
        <dbReference type="EMBL" id="MCQ8895419.1"/>
    </source>
</evidence>
<dbReference type="Proteomes" id="UP001204142">
    <property type="component" value="Unassembled WGS sequence"/>
</dbReference>
<keyword evidence="2" id="KW-1185">Reference proteome</keyword>
<reference evidence="1 2" key="1">
    <citation type="submission" date="2022-07" db="EMBL/GenBank/DDBJ databases">
        <authorList>
            <person name="Xamxidin M."/>
            <person name="Wu M."/>
        </authorList>
    </citation>
    <scope>NUCLEOTIDE SEQUENCE [LARGE SCALE GENOMIC DNA]</scope>
    <source>
        <strain evidence="1 2">NBRC 111650</strain>
    </source>
</reference>
<protein>
    <submittedName>
        <fullName evidence="1">Uncharacterized protein</fullName>
    </submittedName>
</protein>
<proteinExistence type="predicted"/>
<comment type="caution">
    <text evidence="1">The sequence shown here is derived from an EMBL/GenBank/DDBJ whole genome shotgun (WGS) entry which is preliminary data.</text>
</comment>
<name>A0ABT1WG75_9BURK</name>